<protein>
    <submittedName>
        <fullName evidence="1">Uncharacterized protein</fullName>
    </submittedName>
</protein>
<dbReference type="AlphaFoldDB" id="A0A7W6CQP1"/>
<gene>
    <name evidence="1" type="ORF">GGQ67_000292</name>
</gene>
<dbReference type="EMBL" id="JACIDW010000001">
    <property type="protein sequence ID" value="MBB3962674.1"/>
    <property type="molecule type" value="Genomic_DNA"/>
</dbReference>
<accession>A0A7W6CQP1</accession>
<dbReference type="Proteomes" id="UP000582090">
    <property type="component" value="Unassembled WGS sequence"/>
</dbReference>
<organism evidence="1 2">
    <name type="scientific">Rhizobium metallidurans</name>
    <dbReference type="NCBI Taxonomy" id="1265931"/>
    <lineage>
        <taxon>Bacteria</taxon>
        <taxon>Pseudomonadati</taxon>
        <taxon>Pseudomonadota</taxon>
        <taxon>Alphaproteobacteria</taxon>
        <taxon>Hyphomicrobiales</taxon>
        <taxon>Rhizobiaceae</taxon>
        <taxon>Rhizobium/Agrobacterium group</taxon>
        <taxon>Rhizobium</taxon>
    </lineage>
</organism>
<name>A0A7W6CQP1_9HYPH</name>
<sequence>MKGSKTIVQMSVRERQDILAAVADALETSAKEALIEGNASFAASSGNLALTIRGSVHGLANTDLKAAEFLLQQAMTLIEQFRFRDPHRPETLTLH</sequence>
<dbReference type="RefSeq" id="WP_047504423.1">
    <property type="nucleotide sequence ID" value="NZ_JACIDW010000001.1"/>
</dbReference>
<keyword evidence="2" id="KW-1185">Reference proteome</keyword>
<reference evidence="1 2" key="1">
    <citation type="submission" date="2020-08" db="EMBL/GenBank/DDBJ databases">
        <title>Genomic Encyclopedia of Type Strains, Phase IV (KMG-IV): sequencing the most valuable type-strain genomes for metagenomic binning, comparative biology and taxonomic classification.</title>
        <authorList>
            <person name="Goeker M."/>
        </authorList>
    </citation>
    <scope>NUCLEOTIDE SEQUENCE [LARGE SCALE GENOMIC DNA]</scope>
    <source>
        <strain evidence="1 2">DSM 26575</strain>
    </source>
</reference>
<comment type="caution">
    <text evidence="1">The sequence shown here is derived from an EMBL/GenBank/DDBJ whole genome shotgun (WGS) entry which is preliminary data.</text>
</comment>
<evidence type="ECO:0000313" key="1">
    <source>
        <dbReference type="EMBL" id="MBB3962674.1"/>
    </source>
</evidence>
<evidence type="ECO:0000313" key="2">
    <source>
        <dbReference type="Proteomes" id="UP000582090"/>
    </source>
</evidence>
<proteinExistence type="predicted"/>